<protein>
    <submittedName>
        <fullName evidence="1">Podospora anserina S mat+ genomic DNA chromosome 1, supercontig 4</fullName>
    </submittedName>
</protein>
<reference evidence="1" key="2">
    <citation type="submission" date="2008-07" db="EMBL/GenBank/DDBJ databases">
        <authorList>
            <person name="Genoscope - CEA"/>
        </authorList>
    </citation>
    <scope>NUCLEOTIDE SEQUENCE</scope>
    <source>
        <strain evidence="1">S mat+</strain>
    </source>
</reference>
<evidence type="ECO:0000313" key="2">
    <source>
        <dbReference type="EMBL" id="CDP24070.1"/>
    </source>
</evidence>
<reference evidence="2" key="4">
    <citation type="submission" date="2015-04" db="EMBL/GenBank/DDBJ databases">
        <title>Maintaining two mating types: Structure of the mating type locus and its role in heterokaryosis in Podospora anserina.</title>
        <authorList>
            <person name="Grognet P."/>
            <person name="Bidard F."/>
            <person name="Kuchly C."/>
            <person name="Chan Ho Tong L."/>
            <person name="Coppin E."/>
            <person name="Ait Benkhali J."/>
            <person name="Couloux A."/>
            <person name="Wincker P."/>
            <person name="Debuchy R."/>
            <person name="Silar P."/>
        </authorList>
    </citation>
    <scope>NUCLEOTIDE SEQUENCE</scope>
</reference>
<dbReference type="HOGENOM" id="CLU_1627779_0_0_1"/>
<reference evidence="1 3" key="1">
    <citation type="journal article" date="2008" name="Genome Biol.">
        <title>The genome sequence of the model ascomycete fungus Podospora anserina.</title>
        <authorList>
            <person name="Espagne E."/>
            <person name="Lespinet O."/>
            <person name="Malagnac F."/>
            <person name="Da Silva C."/>
            <person name="Jaillon O."/>
            <person name="Porcel B.M."/>
            <person name="Couloux A."/>
            <person name="Aury J.-M."/>
            <person name="Segurens B."/>
            <person name="Poulain J."/>
            <person name="Anthouard V."/>
            <person name="Grossetete S."/>
            <person name="Khalili H."/>
            <person name="Coppin E."/>
            <person name="Dequard-Chablat M."/>
            <person name="Picard M."/>
            <person name="Contamine V."/>
            <person name="Arnaise S."/>
            <person name="Bourdais A."/>
            <person name="Berteaux-Lecellier V."/>
            <person name="Gautheret D."/>
            <person name="de Vries R.P."/>
            <person name="Battaglia E."/>
            <person name="Coutinho P.M."/>
            <person name="Danchin E.G.J."/>
            <person name="Henrissat B."/>
            <person name="El Khoury R."/>
            <person name="Sainsard-Chanet A."/>
            <person name="Boivin A."/>
            <person name="Pinan-Lucarre B."/>
            <person name="Sellem C.H."/>
            <person name="Debuchy R."/>
            <person name="Wincker P."/>
            <person name="Weissenbach J."/>
            <person name="Silar P."/>
        </authorList>
    </citation>
    <scope>NUCLEOTIDE SEQUENCE [LARGE SCALE GENOMIC DNA]</scope>
    <source>
        <strain evidence="3">S / ATCC MYA-4624 / DSM 980 / FGSC 10383</strain>
        <strain evidence="1">S mat+</strain>
    </source>
</reference>
<gene>
    <name evidence="1" type="ORF">PODANS_1_16960</name>
</gene>
<reference evidence="3" key="3">
    <citation type="journal article" date="2014" name="Genetics">
        <title>Maintaining two mating types: Structure of the mating type locus and its role in heterokaryosis in Podospora anserina.</title>
        <authorList>
            <person name="Grognet P."/>
            <person name="Bidard F."/>
            <person name="Kuchly C."/>
            <person name="Tong L.C.H."/>
            <person name="Coppin E."/>
            <person name="Benkhali J.A."/>
            <person name="Couloux A."/>
            <person name="Wincker P."/>
            <person name="Debuchy R."/>
            <person name="Silar P."/>
        </authorList>
    </citation>
    <scope>GENOME REANNOTATION</scope>
    <source>
        <strain evidence="3">S / ATCC MYA-4624 / DSM 980 / FGSC 10383</strain>
    </source>
</reference>
<dbReference type="EMBL" id="CU633899">
    <property type="protein sequence ID" value="CAP67814.1"/>
    <property type="molecule type" value="Genomic_DNA"/>
</dbReference>
<proteinExistence type="predicted"/>
<dbReference type="EMBL" id="FO904936">
    <property type="protein sequence ID" value="CDP24070.1"/>
    <property type="molecule type" value="Genomic_DNA"/>
</dbReference>
<accession>B2ATU1</accession>
<evidence type="ECO:0000313" key="1">
    <source>
        <dbReference type="EMBL" id="CAP67814.1"/>
    </source>
</evidence>
<dbReference type="KEGG" id="pan:PODANSg4176"/>
<dbReference type="GeneID" id="6191515"/>
<dbReference type="VEuPathDB" id="FungiDB:PODANS_1_16960"/>
<evidence type="ECO:0000313" key="3">
    <source>
        <dbReference type="Proteomes" id="UP000001197"/>
    </source>
</evidence>
<dbReference type="RefSeq" id="XP_001907143.1">
    <property type="nucleotide sequence ID" value="XM_001907108.1"/>
</dbReference>
<dbReference type="Proteomes" id="UP000001197">
    <property type="component" value="Chromosome 1"/>
</dbReference>
<organism evidence="1">
    <name type="scientific">Podospora anserina (strain S / ATCC MYA-4624 / DSM 980 / FGSC 10383)</name>
    <name type="common">Pleurage anserina</name>
    <dbReference type="NCBI Taxonomy" id="515849"/>
    <lineage>
        <taxon>Eukaryota</taxon>
        <taxon>Fungi</taxon>
        <taxon>Dikarya</taxon>
        <taxon>Ascomycota</taxon>
        <taxon>Pezizomycotina</taxon>
        <taxon>Sordariomycetes</taxon>
        <taxon>Sordariomycetidae</taxon>
        <taxon>Sordariales</taxon>
        <taxon>Podosporaceae</taxon>
        <taxon>Podospora</taxon>
        <taxon>Podospora anserina</taxon>
    </lineage>
</organism>
<name>B2ATU1_PODAN</name>
<keyword evidence="3" id="KW-1185">Reference proteome</keyword>
<dbReference type="AlphaFoldDB" id="B2ATU1"/>
<sequence>MSELAFFNPEADNISHVPHRFDCQAKTLLFRLHVNRRIPQPKSTDVDFPSRTASFSPSLHTLPFSLHLLQAHTAVTAKDSIWTGVGVRISISRATTMINIKFKRMMSWSAAPLYSCRWGGMFGCDVVDFVRTRGFCLLKLGENSQLLLRLCLFTYLCCAGTDV</sequence>